<dbReference type="Gene3D" id="3.50.50.60">
    <property type="entry name" value="FAD/NAD(P)-binding domain"/>
    <property type="match status" value="2"/>
</dbReference>
<dbReference type="GO" id="GO:0004499">
    <property type="term" value="F:N,N-dimethylaniline monooxygenase activity"/>
    <property type="evidence" value="ECO:0007669"/>
    <property type="project" value="InterPro"/>
</dbReference>
<evidence type="ECO:0008006" key="8">
    <source>
        <dbReference type="Google" id="ProtNLM"/>
    </source>
</evidence>
<dbReference type="Pfam" id="PF13450">
    <property type="entry name" value="NAD_binding_8"/>
    <property type="match status" value="1"/>
</dbReference>
<gene>
    <name evidence="6" type="ORF">PV09_06359</name>
</gene>
<evidence type="ECO:0000313" key="6">
    <source>
        <dbReference type="EMBL" id="KIW02203.1"/>
    </source>
</evidence>
<dbReference type="PANTHER" id="PTHR43872:SF1">
    <property type="entry name" value="MONOOXYGENASE, PUTATIVE (AFU_ORTHOLOGUE AFUA_8G02570)-RELATED"/>
    <property type="match status" value="1"/>
</dbReference>
<evidence type="ECO:0000256" key="5">
    <source>
        <dbReference type="ARBA" id="ARBA00023033"/>
    </source>
</evidence>
<dbReference type="HOGENOM" id="CLU_032067_2_0_1"/>
<dbReference type="InterPro" id="IPR036188">
    <property type="entry name" value="FAD/NAD-bd_sf"/>
</dbReference>
<dbReference type="RefSeq" id="XP_016212072.1">
    <property type="nucleotide sequence ID" value="XM_016359990.1"/>
</dbReference>
<reference evidence="6 7" key="1">
    <citation type="submission" date="2015-01" db="EMBL/GenBank/DDBJ databases">
        <title>The Genome Sequence of Ochroconis gallopava CBS43764.</title>
        <authorList>
            <consortium name="The Broad Institute Genomics Platform"/>
            <person name="Cuomo C."/>
            <person name="de Hoog S."/>
            <person name="Gorbushina A."/>
            <person name="Stielow B."/>
            <person name="Teixiera M."/>
            <person name="Abouelleil A."/>
            <person name="Chapman S.B."/>
            <person name="Priest M."/>
            <person name="Young S.K."/>
            <person name="Wortman J."/>
            <person name="Nusbaum C."/>
            <person name="Birren B."/>
        </authorList>
    </citation>
    <scope>NUCLEOTIDE SEQUENCE [LARGE SCALE GENOMIC DNA]</scope>
    <source>
        <strain evidence="6 7">CBS 43764</strain>
    </source>
</reference>
<dbReference type="InterPro" id="IPR020946">
    <property type="entry name" value="Flavin_mOase-like"/>
</dbReference>
<protein>
    <recommendedName>
        <fullName evidence="8">FAD/NAD(P)-binding domain-containing protein</fullName>
    </recommendedName>
</protein>
<dbReference type="GeneID" id="27314332"/>
<evidence type="ECO:0000313" key="7">
    <source>
        <dbReference type="Proteomes" id="UP000053259"/>
    </source>
</evidence>
<organism evidence="6 7">
    <name type="scientific">Verruconis gallopava</name>
    <dbReference type="NCBI Taxonomy" id="253628"/>
    <lineage>
        <taxon>Eukaryota</taxon>
        <taxon>Fungi</taxon>
        <taxon>Dikarya</taxon>
        <taxon>Ascomycota</taxon>
        <taxon>Pezizomycotina</taxon>
        <taxon>Dothideomycetes</taxon>
        <taxon>Pleosporomycetidae</taxon>
        <taxon>Venturiales</taxon>
        <taxon>Sympoventuriaceae</taxon>
        <taxon>Verruconis</taxon>
    </lineage>
</organism>
<keyword evidence="7" id="KW-1185">Reference proteome</keyword>
<dbReference type="Pfam" id="PF00743">
    <property type="entry name" value="FMO-like"/>
    <property type="match status" value="1"/>
</dbReference>
<dbReference type="SUPFAM" id="SSF51905">
    <property type="entry name" value="FAD/NAD(P)-binding domain"/>
    <property type="match status" value="1"/>
</dbReference>
<dbReference type="PANTHER" id="PTHR43872">
    <property type="entry name" value="MONOOXYGENASE, PUTATIVE (AFU_ORTHOLOGUE AFUA_8G02570)-RELATED"/>
    <property type="match status" value="1"/>
</dbReference>
<dbReference type="EMBL" id="KN847550">
    <property type="protein sequence ID" value="KIW02203.1"/>
    <property type="molecule type" value="Genomic_DNA"/>
</dbReference>
<evidence type="ECO:0000256" key="2">
    <source>
        <dbReference type="ARBA" id="ARBA00022630"/>
    </source>
</evidence>
<keyword evidence="2" id="KW-0285">Flavoprotein</keyword>
<keyword evidence="5" id="KW-0503">Monooxygenase</keyword>
<dbReference type="Proteomes" id="UP000053259">
    <property type="component" value="Unassembled WGS sequence"/>
</dbReference>
<comment type="cofactor">
    <cofactor evidence="1">
        <name>FAD</name>
        <dbReference type="ChEBI" id="CHEBI:57692"/>
    </cofactor>
</comment>
<name>A0A0D2A634_9PEZI</name>
<dbReference type="OrthoDB" id="66881at2759"/>
<keyword evidence="3" id="KW-0274">FAD</keyword>
<keyword evidence="4" id="KW-0560">Oxidoreductase</keyword>
<dbReference type="AlphaFoldDB" id="A0A0D2A634"/>
<evidence type="ECO:0000256" key="4">
    <source>
        <dbReference type="ARBA" id="ARBA00023002"/>
    </source>
</evidence>
<dbReference type="GO" id="GO:0050660">
    <property type="term" value="F:flavin adenine dinucleotide binding"/>
    <property type="evidence" value="ECO:0007669"/>
    <property type="project" value="InterPro"/>
</dbReference>
<dbReference type="InterPro" id="IPR051820">
    <property type="entry name" value="FAD-binding_MO"/>
</dbReference>
<dbReference type="STRING" id="253628.A0A0D2A634"/>
<dbReference type="GO" id="GO:0050661">
    <property type="term" value="F:NADP binding"/>
    <property type="evidence" value="ECO:0007669"/>
    <property type="project" value="InterPro"/>
</dbReference>
<proteinExistence type="predicted"/>
<sequence length="495" mass="56534">MDVPPENVFDVIIIGAGITGINFAYRLQERLPHLTYVVLEGRHEIGGTWSYFKYPGIRSDSDLYTFGFPWRPWMQPKAIAEAELILPYMRESAAMYGIDKKIRFHHMVETAKWSSPDQNWKLGVRINGEKETAFKSRFLLFGAGYYDYKEPLKTYIPGIENFKGPLVQAQFYDPTLDYTDKNVVVIGSGATAVTVVPAMAEKAKHVIMLQRSPNYLLSAASEDSVEVFIRRWLPKTWAHTVIRWKWLWFGFFMVKMCKFFPNYMTKLLRTLTVAELPPEVSHDPHFKPRYAPWEQRMCFCPNSDFFEAVRQKKASVVTGVIEQVTEDSIRLTDGQVLKPDIIVQATGLKIQFGGNIDITVDGNPYKINNDKFIWKNMMFQDLPNAAYGIGYVDAAWTLGADTAAQMFVRIVKRMERQGVSSVVPTIEKGKEPAEGPSFFKLTSTYVTLGKKAFPKTGKHPQWAGRSTYMYDLYQAKFGDIVTGMKYVRPPMIKAA</sequence>
<evidence type="ECO:0000256" key="3">
    <source>
        <dbReference type="ARBA" id="ARBA00022827"/>
    </source>
</evidence>
<dbReference type="InParanoid" id="A0A0D2A634"/>
<dbReference type="VEuPathDB" id="FungiDB:PV09_06359"/>
<evidence type="ECO:0000256" key="1">
    <source>
        <dbReference type="ARBA" id="ARBA00001974"/>
    </source>
</evidence>
<accession>A0A0D2A634</accession>